<dbReference type="InterPro" id="IPR013656">
    <property type="entry name" value="PAS_4"/>
</dbReference>
<accession>A0A233S3G8</accession>
<dbReference type="GO" id="GO:0006355">
    <property type="term" value="P:regulation of DNA-templated transcription"/>
    <property type="evidence" value="ECO:0007669"/>
    <property type="project" value="InterPro"/>
</dbReference>
<dbReference type="CDD" id="cd00130">
    <property type="entry name" value="PAS"/>
    <property type="match status" value="2"/>
</dbReference>
<dbReference type="PANTHER" id="PTHR43156">
    <property type="entry name" value="STAGE II SPORULATION PROTEIN E-RELATED"/>
    <property type="match status" value="1"/>
</dbReference>
<dbReference type="InterPro" id="IPR013767">
    <property type="entry name" value="PAS_fold"/>
</dbReference>
<dbReference type="PANTHER" id="PTHR43156:SF2">
    <property type="entry name" value="STAGE II SPORULATION PROTEIN E"/>
    <property type="match status" value="1"/>
</dbReference>
<dbReference type="GO" id="GO:0016791">
    <property type="term" value="F:phosphatase activity"/>
    <property type="evidence" value="ECO:0007669"/>
    <property type="project" value="TreeGrafter"/>
</dbReference>
<keyword evidence="4" id="KW-1185">Reference proteome</keyword>
<keyword evidence="1" id="KW-0378">Hydrolase</keyword>
<dbReference type="Gene3D" id="3.30.450.20">
    <property type="entry name" value="PAS domain"/>
    <property type="match status" value="2"/>
</dbReference>
<dbReference type="Gene3D" id="3.30.565.10">
    <property type="entry name" value="Histidine kinase-like ATPase, C-terminal domain"/>
    <property type="match status" value="1"/>
</dbReference>
<dbReference type="InterPro" id="IPR003018">
    <property type="entry name" value="GAF"/>
</dbReference>
<dbReference type="Proteomes" id="UP000215483">
    <property type="component" value="Unassembled WGS sequence"/>
</dbReference>
<dbReference type="NCBIfam" id="TIGR00229">
    <property type="entry name" value="sensory_box"/>
    <property type="match status" value="1"/>
</dbReference>
<dbReference type="Gene3D" id="3.30.450.40">
    <property type="match status" value="1"/>
</dbReference>
<dbReference type="SUPFAM" id="SSF55874">
    <property type="entry name" value="ATPase domain of HSP90 chaperone/DNA topoisomerase II/histidine kinase"/>
    <property type="match status" value="1"/>
</dbReference>
<dbReference type="SMART" id="SM00065">
    <property type="entry name" value="GAF"/>
    <property type="match status" value="1"/>
</dbReference>
<dbReference type="Pfam" id="PF00989">
    <property type="entry name" value="PAS"/>
    <property type="match status" value="1"/>
</dbReference>
<dbReference type="SMART" id="SM00091">
    <property type="entry name" value="PAS"/>
    <property type="match status" value="2"/>
</dbReference>
<dbReference type="InterPro" id="IPR036457">
    <property type="entry name" value="PPM-type-like_dom_sf"/>
</dbReference>
<dbReference type="RefSeq" id="WP_094220919.1">
    <property type="nucleotide sequence ID" value="NZ_MCGQ01000038.1"/>
</dbReference>
<evidence type="ECO:0000259" key="2">
    <source>
        <dbReference type="PROSITE" id="PS50112"/>
    </source>
</evidence>
<protein>
    <submittedName>
        <fullName evidence="3">PAS sensor protein</fullName>
    </submittedName>
</protein>
<dbReference type="SUPFAM" id="SSF81606">
    <property type="entry name" value="PP2C-like"/>
    <property type="match status" value="1"/>
</dbReference>
<dbReference type="SMART" id="SM00331">
    <property type="entry name" value="PP2C_SIG"/>
    <property type="match status" value="1"/>
</dbReference>
<dbReference type="Pfam" id="PF13581">
    <property type="entry name" value="HATPase_c_2"/>
    <property type="match status" value="1"/>
</dbReference>
<dbReference type="Pfam" id="PF08448">
    <property type="entry name" value="PAS_4"/>
    <property type="match status" value="1"/>
</dbReference>
<dbReference type="PROSITE" id="PS50112">
    <property type="entry name" value="PAS"/>
    <property type="match status" value="2"/>
</dbReference>
<comment type="caution">
    <text evidence="3">The sequence shown here is derived from an EMBL/GenBank/DDBJ whole genome shotgun (WGS) entry which is preliminary data.</text>
</comment>
<feature type="domain" description="PAS" evidence="2">
    <location>
        <begin position="21"/>
        <end position="51"/>
    </location>
</feature>
<reference evidence="3 4" key="1">
    <citation type="submission" date="2016-07" db="EMBL/GenBank/DDBJ databases">
        <title>Draft genome of Streptomyces diastatochromogenes.</title>
        <authorList>
            <person name="Podduturi R."/>
            <person name="Lukassen M.B."/>
            <person name="Clausen N."/>
            <person name="Nielsen J.L."/>
            <person name="Jorgensen N.O."/>
        </authorList>
    </citation>
    <scope>NUCLEOTIDE SEQUENCE [LARGE SCALE GENOMIC DNA]</scope>
    <source>
        <strain evidence="3 4">DSM 40608</strain>
    </source>
</reference>
<dbReference type="InterPro" id="IPR000014">
    <property type="entry name" value="PAS"/>
</dbReference>
<dbReference type="Pfam" id="PF01590">
    <property type="entry name" value="GAF"/>
    <property type="match status" value="1"/>
</dbReference>
<dbReference type="OrthoDB" id="118142at2"/>
<dbReference type="Pfam" id="PF07228">
    <property type="entry name" value="SpoIIE"/>
    <property type="match status" value="1"/>
</dbReference>
<dbReference type="InterPro" id="IPR029016">
    <property type="entry name" value="GAF-like_dom_sf"/>
</dbReference>
<evidence type="ECO:0000256" key="1">
    <source>
        <dbReference type="ARBA" id="ARBA00022801"/>
    </source>
</evidence>
<proteinExistence type="predicted"/>
<organism evidence="3 4">
    <name type="scientific">Streptomyces diastatochromogenes</name>
    <dbReference type="NCBI Taxonomy" id="42236"/>
    <lineage>
        <taxon>Bacteria</taxon>
        <taxon>Bacillati</taxon>
        <taxon>Actinomycetota</taxon>
        <taxon>Actinomycetes</taxon>
        <taxon>Kitasatosporales</taxon>
        <taxon>Streptomycetaceae</taxon>
        <taxon>Streptomyces</taxon>
    </lineage>
</organism>
<evidence type="ECO:0000313" key="3">
    <source>
        <dbReference type="EMBL" id="OXY90226.1"/>
    </source>
</evidence>
<evidence type="ECO:0000313" key="4">
    <source>
        <dbReference type="Proteomes" id="UP000215483"/>
    </source>
</evidence>
<dbReference type="InterPro" id="IPR035965">
    <property type="entry name" value="PAS-like_dom_sf"/>
</dbReference>
<dbReference type="FunFam" id="3.30.565.10:FF:000028">
    <property type="entry name" value="PAS sensor protein"/>
    <property type="match status" value="1"/>
</dbReference>
<gene>
    <name evidence="3" type="ORF">BEK98_35065</name>
</gene>
<dbReference type="InterPro" id="IPR052016">
    <property type="entry name" value="Bact_Sigma-Reg"/>
</dbReference>
<dbReference type="EMBL" id="MCGQ01000038">
    <property type="protein sequence ID" value="OXY90226.1"/>
    <property type="molecule type" value="Genomic_DNA"/>
</dbReference>
<name>A0A233S3G8_STRDA</name>
<dbReference type="SUPFAM" id="SSF55785">
    <property type="entry name" value="PYP-like sensor domain (PAS domain)"/>
    <property type="match status" value="2"/>
</dbReference>
<dbReference type="FunFam" id="3.60.40.10:FF:000031">
    <property type="entry name" value="PAS sensor protein"/>
    <property type="match status" value="1"/>
</dbReference>
<feature type="domain" description="PAS" evidence="2">
    <location>
        <begin position="126"/>
        <end position="170"/>
    </location>
</feature>
<sequence length="814" mass="86777">MDAPAAGHHEPSDPLDTGEAVAVTAPDGVLTGWSAGARRLLGYSAAEAVGRPAADLLASPLPGAALERLAGQAGWAGPVVLRDRGGRSVECSLRARPLATGDGRTGWCLEAVPAQDGETREDGRDTDTLLRWSFDQSPFALAVYDPEGRFLRANPRMEQQLGASERELRGLRITEHMPDPRFQRPEQAVDRVAATGVPEHIENHVRVPGEPYAHAWIVHVDPLKDPAGLVQGVQVAALDFSEQSAARERLALLNEASTRIGSSLDVARTAQELADVAVPVCADFASVDLLDAVLHGDEPAPIPVGAPLMLRRTAIRSHVPGIVEAGDLARYPAFSPLERCLATGRGTVHRITDPEVVRWLSQDTDRADWVNRNRPHSLMAVPLRARGVNLGAALFTRLDPTTPPYTEDDLRIVEELAARAAVCIDNARRYTRERTTTLALQHSLLPQGIPEQAAVEAAGRYLPAGSQAGVGGDWFDVIPLSGARVALVVGDVVGHGLHASAAMGRLRTAVRTLADVDLPPDELLAHLDDLVIRLSTGLETAAEPPTSDLGATCLYAVYDPASRTCSLASAGHPWPALVTPDGTVDFLELPTGPPLGLGGLPFESVDVELPEGSLLALYTDGLIEARGQDIDAGLRALRSALADPAPSLETTCDIVLKALLDGRPADDVALLVARTRALDSRHIVQWDLPADPAVVAEARSRTAAQLHTWDLDELAFVAELVVSELVTNAIRHAAPPIRLRLIKDRTLICEVCDASNTAPHLRRARIFDEGGRGLMLVAQLTERWGTRHAATGKTIWAELPLASAAPVAPTSGTT</sequence>
<dbReference type="InterPro" id="IPR036890">
    <property type="entry name" value="HATPase_C_sf"/>
</dbReference>
<dbReference type="FunFam" id="3.30.450.40:FF:000035">
    <property type="entry name" value="PAS sensor protein"/>
    <property type="match status" value="1"/>
</dbReference>
<dbReference type="AlphaFoldDB" id="A0A233S3G8"/>
<dbReference type="InterPro" id="IPR001932">
    <property type="entry name" value="PPM-type_phosphatase-like_dom"/>
</dbReference>
<dbReference type="CDD" id="cd16936">
    <property type="entry name" value="HATPase_RsbW-like"/>
    <property type="match status" value="1"/>
</dbReference>
<dbReference type="InterPro" id="IPR003594">
    <property type="entry name" value="HATPase_dom"/>
</dbReference>
<dbReference type="Gene3D" id="3.60.40.10">
    <property type="entry name" value="PPM-type phosphatase domain"/>
    <property type="match status" value="1"/>
</dbReference>
<dbReference type="SUPFAM" id="SSF55781">
    <property type="entry name" value="GAF domain-like"/>
    <property type="match status" value="1"/>
</dbReference>